<keyword evidence="2" id="KW-1185">Reference proteome</keyword>
<organism evidence="1 2">
    <name type="scientific">Hydrogeniiclostridium mannosilyticum</name>
    <dbReference type="NCBI Taxonomy" id="2764322"/>
    <lineage>
        <taxon>Bacteria</taxon>
        <taxon>Bacillati</taxon>
        <taxon>Bacillota</taxon>
        <taxon>Clostridia</taxon>
        <taxon>Eubacteriales</taxon>
        <taxon>Acutalibacteraceae</taxon>
        <taxon>Hydrogeniiclostridium</taxon>
    </lineage>
</organism>
<dbReference type="RefSeq" id="WP_112332387.1">
    <property type="nucleotide sequence ID" value="NZ_JADPHD010000003.1"/>
</dbReference>
<dbReference type="InterPro" id="IPR022476">
    <property type="entry name" value="Spore_YabP/YqfC"/>
</dbReference>
<evidence type="ECO:0000313" key="1">
    <source>
        <dbReference type="EMBL" id="RAQ29156.1"/>
    </source>
</evidence>
<sequence>MGEKNRKEKLGSLSLLQNAIGNAHLEFFGNRKAIVEGCQGILEYDSDVVRVKAGRLIIRFSGRGLIIKCMTADSLVVEGFLTGLEFMV</sequence>
<accession>A0A328UC65</accession>
<dbReference type="Proteomes" id="UP000249377">
    <property type="component" value="Unassembled WGS sequence"/>
</dbReference>
<reference evidence="1 2" key="1">
    <citation type="submission" date="2018-06" db="EMBL/GenBank/DDBJ databases">
        <title>Noncontiguous genome sequence of Ruminococcaceae bacterium ASD2818.</title>
        <authorList>
            <person name="Chaplin A.V."/>
            <person name="Sokolova S.R."/>
            <person name="Kochetkova T.O."/>
            <person name="Goltsov A.Y."/>
            <person name="Trofimov D.Y."/>
            <person name="Efimov B.A."/>
        </authorList>
    </citation>
    <scope>NUCLEOTIDE SEQUENCE [LARGE SCALE GENOMIC DNA]</scope>
    <source>
        <strain evidence="1 2">ASD2818</strain>
    </source>
</reference>
<dbReference type="EMBL" id="QLYR01000003">
    <property type="protein sequence ID" value="RAQ29156.1"/>
    <property type="molecule type" value="Genomic_DNA"/>
</dbReference>
<proteinExistence type="predicted"/>
<name>A0A328UC65_9FIRM</name>
<dbReference type="AlphaFoldDB" id="A0A328UC65"/>
<gene>
    <name evidence="1" type="ORF">DPQ25_06610</name>
</gene>
<comment type="caution">
    <text evidence="1">The sequence shown here is derived from an EMBL/GenBank/DDBJ whole genome shotgun (WGS) entry which is preliminary data.</text>
</comment>
<protein>
    <submittedName>
        <fullName evidence="1">Sporulation protein</fullName>
    </submittedName>
</protein>
<evidence type="ECO:0000313" key="2">
    <source>
        <dbReference type="Proteomes" id="UP000249377"/>
    </source>
</evidence>
<dbReference type="Pfam" id="PF07873">
    <property type="entry name" value="YabP"/>
    <property type="match status" value="1"/>
</dbReference>